<dbReference type="CDD" id="cd00009">
    <property type="entry name" value="AAA"/>
    <property type="match status" value="1"/>
</dbReference>
<dbReference type="InterPro" id="IPR003593">
    <property type="entry name" value="AAA+_ATPase"/>
</dbReference>
<dbReference type="InterPro" id="IPR002078">
    <property type="entry name" value="Sigma_54_int"/>
</dbReference>
<feature type="domain" description="Response regulatory" evidence="13">
    <location>
        <begin position="4"/>
        <end position="118"/>
    </location>
</feature>
<keyword evidence="3 11" id="KW-0597">Phosphoprotein</keyword>
<dbReference type="PRINTS" id="PR01590">
    <property type="entry name" value="HTHFIS"/>
</dbReference>
<dbReference type="Pfam" id="PF00158">
    <property type="entry name" value="Sigma54_activat"/>
    <property type="match status" value="1"/>
</dbReference>
<protein>
    <submittedName>
        <fullName evidence="14">Two component system response regulator, sigma54-specific</fullName>
    </submittedName>
</protein>
<dbReference type="PANTHER" id="PTHR32071:SF117">
    <property type="entry name" value="PTS-DEPENDENT DIHYDROXYACETONE KINASE OPERON REGULATORY PROTEIN-RELATED"/>
    <property type="match status" value="1"/>
</dbReference>
<evidence type="ECO:0000256" key="11">
    <source>
        <dbReference type="PROSITE-ProRule" id="PRU00169"/>
    </source>
</evidence>
<keyword evidence="5" id="KW-0067">ATP-binding</keyword>
<accession>A0A975GGG6</accession>
<dbReference type="InterPro" id="IPR011006">
    <property type="entry name" value="CheY-like_superfamily"/>
</dbReference>
<dbReference type="Pfam" id="PF25601">
    <property type="entry name" value="AAA_lid_14"/>
    <property type="match status" value="1"/>
</dbReference>
<dbReference type="InterPro" id="IPR027417">
    <property type="entry name" value="P-loop_NTPase"/>
</dbReference>
<dbReference type="GO" id="GO:0006355">
    <property type="term" value="P:regulation of DNA-templated transcription"/>
    <property type="evidence" value="ECO:0007669"/>
    <property type="project" value="InterPro"/>
</dbReference>
<keyword evidence="6" id="KW-0902">Two-component regulatory system</keyword>
<dbReference type="Pfam" id="PF02954">
    <property type="entry name" value="HTH_8"/>
    <property type="match status" value="1"/>
</dbReference>
<dbReference type="PROSITE" id="PS00688">
    <property type="entry name" value="SIGMA54_INTERACT_3"/>
    <property type="match status" value="1"/>
</dbReference>
<dbReference type="GO" id="GO:0005524">
    <property type="term" value="F:ATP binding"/>
    <property type="evidence" value="ECO:0007669"/>
    <property type="project" value="UniProtKB-KW"/>
</dbReference>
<proteinExistence type="predicted"/>
<dbReference type="GO" id="GO:0005737">
    <property type="term" value="C:cytoplasm"/>
    <property type="evidence" value="ECO:0007669"/>
    <property type="project" value="UniProtKB-SubCell"/>
</dbReference>
<dbReference type="InterPro" id="IPR058031">
    <property type="entry name" value="AAA_lid_NorR"/>
</dbReference>
<keyword evidence="8" id="KW-0238">DNA-binding</keyword>
<evidence type="ECO:0000256" key="6">
    <source>
        <dbReference type="ARBA" id="ARBA00023012"/>
    </source>
</evidence>
<evidence type="ECO:0000256" key="1">
    <source>
        <dbReference type="ARBA" id="ARBA00004496"/>
    </source>
</evidence>
<evidence type="ECO:0000256" key="2">
    <source>
        <dbReference type="ARBA" id="ARBA00022490"/>
    </source>
</evidence>
<dbReference type="InterPro" id="IPR009057">
    <property type="entry name" value="Homeodomain-like_sf"/>
</dbReference>
<dbReference type="FunFam" id="1.10.8.60:FF:000014">
    <property type="entry name" value="DNA-binding transcriptional regulator NtrC"/>
    <property type="match status" value="1"/>
</dbReference>
<dbReference type="Gene3D" id="1.10.8.60">
    <property type="match status" value="1"/>
</dbReference>
<dbReference type="PROSITE" id="PS50110">
    <property type="entry name" value="RESPONSE_REGULATORY"/>
    <property type="match status" value="1"/>
</dbReference>
<dbReference type="Gene3D" id="1.10.10.60">
    <property type="entry name" value="Homeodomain-like"/>
    <property type="match status" value="1"/>
</dbReference>
<evidence type="ECO:0000313" key="14">
    <source>
        <dbReference type="EMBL" id="QTA80295.1"/>
    </source>
</evidence>
<dbReference type="KEGG" id="dli:dnl_25920"/>
<keyword evidence="7" id="KW-0805">Transcription regulation</keyword>
<dbReference type="Gene3D" id="3.40.50.2300">
    <property type="match status" value="1"/>
</dbReference>
<dbReference type="AlphaFoldDB" id="A0A975GGG6"/>
<gene>
    <name evidence="14" type="primary">zraR1</name>
    <name evidence="14" type="ORF">dnl_25920</name>
</gene>
<evidence type="ECO:0000256" key="3">
    <source>
        <dbReference type="ARBA" id="ARBA00022553"/>
    </source>
</evidence>
<keyword evidence="4" id="KW-0547">Nucleotide-binding</keyword>
<evidence type="ECO:0000256" key="9">
    <source>
        <dbReference type="ARBA" id="ARBA00023159"/>
    </source>
</evidence>
<evidence type="ECO:0000256" key="7">
    <source>
        <dbReference type="ARBA" id="ARBA00023015"/>
    </source>
</evidence>
<dbReference type="Proteomes" id="UP000663720">
    <property type="component" value="Chromosome"/>
</dbReference>
<dbReference type="Pfam" id="PF00072">
    <property type="entry name" value="Response_reg"/>
    <property type="match status" value="1"/>
</dbReference>
<dbReference type="PROSITE" id="PS00676">
    <property type="entry name" value="SIGMA54_INTERACT_2"/>
    <property type="match status" value="1"/>
</dbReference>
<sequence>MKPAILIVDDDSGHRITLETIIKSWGYRTESAADGTEAVEKVQEKAFDLILMDVRMAVMSGIEALKKIKIYNPAIPILIMTAYSSVESAVEALKAGAYDYLTKPLDFDVLKLSIERACEHAGLKEENRNLREKLGSAFDLGNIIGKSQPMKDLNAMISMIAPSEATVLITGESGTGKELAARSVHYNSSRKDHSLITVNCAALAETLLESELFGHEKGAFTGADRSREGRFMQADKGTIFLDEVGEMPPMMQAKLLRVIQEGEIQRVGSDKPITVDVRILAATNKNLQEEVESGSFREDLFYRLNVVALKIPALRERMDDIPLLANHFTKKYAEKNRKQVKGITPFAMDMLLKYHWPGNVRELENAMERAVILLPGEYISEKELPLSITQSYAQEHGIETLENKFIQHSLSAQMPKSLEDIEKQAILTALETAGGNKSEAARILGINRKTLHKKLKNYEAG</sequence>
<dbReference type="SMART" id="SM00382">
    <property type="entry name" value="AAA"/>
    <property type="match status" value="1"/>
</dbReference>
<organism evidence="14 15">
    <name type="scientific">Desulfonema limicola</name>
    <dbReference type="NCBI Taxonomy" id="45656"/>
    <lineage>
        <taxon>Bacteria</taxon>
        <taxon>Pseudomonadati</taxon>
        <taxon>Thermodesulfobacteriota</taxon>
        <taxon>Desulfobacteria</taxon>
        <taxon>Desulfobacterales</taxon>
        <taxon>Desulfococcaceae</taxon>
        <taxon>Desulfonema</taxon>
    </lineage>
</organism>
<feature type="modified residue" description="4-aspartylphosphate" evidence="11">
    <location>
        <position position="53"/>
    </location>
</feature>
<comment type="subcellular location">
    <subcellularLocation>
        <location evidence="1">Cytoplasm</location>
    </subcellularLocation>
</comment>
<evidence type="ECO:0000256" key="10">
    <source>
        <dbReference type="ARBA" id="ARBA00023163"/>
    </source>
</evidence>
<dbReference type="InterPro" id="IPR025944">
    <property type="entry name" value="Sigma_54_int_dom_CS"/>
</dbReference>
<name>A0A975GGG6_9BACT</name>
<evidence type="ECO:0000256" key="8">
    <source>
        <dbReference type="ARBA" id="ARBA00023125"/>
    </source>
</evidence>
<keyword evidence="9" id="KW-0010">Activator</keyword>
<dbReference type="SUPFAM" id="SSF46689">
    <property type="entry name" value="Homeodomain-like"/>
    <property type="match status" value="1"/>
</dbReference>
<dbReference type="SMART" id="SM00448">
    <property type="entry name" value="REC"/>
    <property type="match status" value="1"/>
</dbReference>
<reference evidence="14" key="1">
    <citation type="journal article" date="2021" name="Microb. Physiol.">
        <title>Proteogenomic Insights into the Physiology of Marine, Sulfate-Reducing, Filamentous Desulfonema limicola and Desulfonema magnum.</title>
        <authorList>
            <person name="Schnaars V."/>
            <person name="Wohlbrand L."/>
            <person name="Scheve S."/>
            <person name="Hinrichs C."/>
            <person name="Reinhardt R."/>
            <person name="Rabus R."/>
        </authorList>
    </citation>
    <scope>NUCLEOTIDE SEQUENCE</scope>
    <source>
        <strain evidence="14">5ac10</strain>
    </source>
</reference>
<dbReference type="EMBL" id="CP061799">
    <property type="protein sequence ID" value="QTA80295.1"/>
    <property type="molecule type" value="Genomic_DNA"/>
</dbReference>
<evidence type="ECO:0000259" key="13">
    <source>
        <dbReference type="PROSITE" id="PS50110"/>
    </source>
</evidence>
<evidence type="ECO:0000256" key="5">
    <source>
        <dbReference type="ARBA" id="ARBA00022840"/>
    </source>
</evidence>
<dbReference type="SUPFAM" id="SSF52540">
    <property type="entry name" value="P-loop containing nucleoside triphosphate hydrolases"/>
    <property type="match status" value="1"/>
</dbReference>
<dbReference type="CDD" id="cd00156">
    <property type="entry name" value="REC"/>
    <property type="match status" value="1"/>
</dbReference>
<dbReference type="PROSITE" id="PS50045">
    <property type="entry name" value="SIGMA54_INTERACT_4"/>
    <property type="match status" value="1"/>
</dbReference>
<dbReference type="InterPro" id="IPR002197">
    <property type="entry name" value="HTH_Fis"/>
</dbReference>
<dbReference type="Gene3D" id="3.40.50.300">
    <property type="entry name" value="P-loop containing nucleotide triphosphate hydrolases"/>
    <property type="match status" value="1"/>
</dbReference>
<dbReference type="RefSeq" id="WP_207691961.1">
    <property type="nucleotide sequence ID" value="NZ_CP061799.1"/>
</dbReference>
<feature type="domain" description="Sigma-54 factor interaction" evidence="12">
    <location>
        <begin position="143"/>
        <end position="372"/>
    </location>
</feature>
<dbReference type="GO" id="GO:0043565">
    <property type="term" value="F:sequence-specific DNA binding"/>
    <property type="evidence" value="ECO:0007669"/>
    <property type="project" value="InterPro"/>
</dbReference>
<dbReference type="GO" id="GO:0000160">
    <property type="term" value="P:phosphorelay signal transduction system"/>
    <property type="evidence" value="ECO:0007669"/>
    <property type="project" value="UniProtKB-KW"/>
</dbReference>
<keyword evidence="10" id="KW-0804">Transcription</keyword>
<evidence type="ECO:0000256" key="4">
    <source>
        <dbReference type="ARBA" id="ARBA00022741"/>
    </source>
</evidence>
<dbReference type="InterPro" id="IPR025943">
    <property type="entry name" value="Sigma_54_int_dom_ATP-bd_2"/>
</dbReference>
<keyword evidence="2" id="KW-0963">Cytoplasm</keyword>
<dbReference type="FunFam" id="3.40.50.300:FF:000006">
    <property type="entry name" value="DNA-binding transcriptional regulator NtrC"/>
    <property type="match status" value="1"/>
</dbReference>
<evidence type="ECO:0000313" key="15">
    <source>
        <dbReference type="Proteomes" id="UP000663720"/>
    </source>
</evidence>
<dbReference type="InterPro" id="IPR001789">
    <property type="entry name" value="Sig_transdc_resp-reg_receiver"/>
</dbReference>
<dbReference type="SUPFAM" id="SSF52172">
    <property type="entry name" value="CheY-like"/>
    <property type="match status" value="1"/>
</dbReference>
<evidence type="ECO:0000259" key="12">
    <source>
        <dbReference type="PROSITE" id="PS50045"/>
    </source>
</evidence>
<keyword evidence="15" id="KW-1185">Reference proteome</keyword>
<dbReference type="FunFam" id="3.40.50.2300:FF:000018">
    <property type="entry name" value="DNA-binding transcriptional regulator NtrC"/>
    <property type="match status" value="1"/>
</dbReference>
<dbReference type="PANTHER" id="PTHR32071">
    <property type="entry name" value="TRANSCRIPTIONAL REGULATORY PROTEIN"/>
    <property type="match status" value="1"/>
</dbReference>